<feature type="compositionally biased region" description="Basic and acidic residues" evidence="4">
    <location>
        <begin position="9"/>
        <end position="30"/>
    </location>
</feature>
<keyword evidence="2" id="KW-0677">Repeat</keyword>
<evidence type="ECO:0000313" key="6">
    <source>
        <dbReference type="Proteomes" id="UP000596660"/>
    </source>
</evidence>
<dbReference type="Pfam" id="PF00560">
    <property type="entry name" value="LRR_1"/>
    <property type="match status" value="1"/>
</dbReference>
<organism evidence="5 6">
    <name type="scientific">Chenopodium quinoa</name>
    <name type="common">Quinoa</name>
    <dbReference type="NCBI Taxonomy" id="63459"/>
    <lineage>
        <taxon>Eukaryota</taxon>
        <taxon>Viridiplantae</taxon>
        <taxon>Streptophyta</taxon>
        <taxon>Embryophyta</taxon>
        <taxon>Tracheophyta</taxon>
        <taxon>Spermatophyta</taxon>
        <taxon>Magnoliopsida</taxon>
        <taxon>eudicotyledons</taxon>
        <taxon>Gunneridae</taxon>
        <taxon>Pentapetalae</taxon>
        <taxon>Caryophyllales</taxon>
        <taxon>Chenopodiaceae</taxon>
        <taxon>Chenopodioideae</taxon>
        <taxon>Atripliceae</taxon>
        <taxon>Chenopodium</taxon>
    </lineage>
</organism>
<sequence>MLDNDEVSEDVHKDEDYDEDKEFHSYKPKELPTNEENLRIFGKLYSHRQDKKQRIRSVGGLRWPLKNITNLTNPAKVVMIALNMDNFNELDQYHISSTCETDAHDVLIILVKWDKFSYLFLRKLRKCLPDVPIVAATDLDIRDLEPLIFLDTPPKEVPRLYGGWDLSKDCESVGVSDIGLFANNLTGEIPSELANQTLLQEFDISANHFSGKLPPDSRNCKSEEPDSFSAEQLSGKIPANSGRFSPLVSIEISENNFTGSFPRVNHNRLSGQLPEGIWAMPNVDIVDFSNNE</sequence>
<protein>
    <submittedName>
        <fullName evidence="5">Uncharacterized protein</fullName>
    </submittedName>
</protein>
<dbReference type="EnsemblPlants" id="AUR62023583-RA">
    <property type="protein sequence ID" value="AUR62023583-RA:cds"/>
    <property type="gene ID" value="AUR62023583"/>
</dbReference>
<dbReference type="InterPro" id="IPR050647">
    <property type="entry name" value="Plant_LRR-RLKs"/>
</dbReference>
<reference evidence="5" key="2">
    <citation type="submission" date="2021-03" db="UniProtKB">
        <authorList>
            <consortium name="EnsemblPlants"/>
        </authorList>
    </citation>
    <scope>IDENTIFICATION</scope>
</reference>
<evidence type="ECO:0000313" key="5">
    <source>
        <dbReference type="EnsemblPlants" id="AUR62023583-RA:cds"/>
    </source>
</evidence>
<dbReference type="InterPro" id="IPR032675">
    <property type="entry name" value="LRR_dom_sf"/>
</dbReference>
<dbReference type="SUPFAM" id="SSF52058">
    <property type="entry name" value="L domain-like"/>
    <property type="match status" value="1"/>
</dbReference>
<name>A0A803M560_CHEQI</name>
<dbReference type="InterPro" id="IPR001611">
    <property type="entry name" value="Leu-rich_rpt"/>
</dbReference>
<dbReference type="PANTHER" id="PTHR48056">
    <property type="entry name" value="LRR RECEPTOR-LIKE SERINE/THREONINE-PROTEIN KINASE-RELATED"/>
    <property type="match status" value="1"/>
</dbReference>
<evidence type="ECO:0000256" key="4">
    <source>
        <dbReference type="SAM" id="MobiDB-lite"/>
    </source>
</evidence>
<dbReference type="Gene3D" id="3.80.10.10">
    <property type="entry name" value="Ribonuclease Inhibitor"/>
    <property type="match status" value="1"/>
</dbReference>
<evidence type="ECO:0000256" key="3">
    <source>
        <dbReference type="ARBA" id="ARBA00023180"/>
    </source>
</evidence>
<keyword evidence="6" id="KW-1185">Reference proteome</keyword>
<keyword evidence="3" id="KW-0325">Glycoprotein</keyword>
<dbReference type="Gramene" id="AUR62023583-RA">
    <property type="protein sequence ID" value="AUR62023583-RA:cds"/>
    <property type="gene ID" value="AUR62023583"/>
</dbReference>
<evidence type="ECO:0000256" key="2">
    <source>
        <dbReference type="ARBA" id="ARBA00022737"/>
    </source>
</evidence>
<reference evidence="5" key="1">
    <citation type="journal article" date="2017" name="Nature">
        <title>The genome of Chenopodium quinoa.</title>
        <authorList>
            <person name="Jarvis D.E."/>
            <person name="Ho Y.S."/>
            <person name="Lightfoot D.J."/>
            <person name="Schmoeckel S.M."/>
            <person name="Li B."/>
            <person name="Borm T.J.A."/>
            <person name="Ohyanagi H."/>
            <person name="Mineta K."/>
            <person name="Michell C.T."/>
            <person name="Saber N."/>
            <person name="Kharbatia N.M."/>
            <person name="Rupper R.R."/>
            <person name="Sharp A.R."/>
            <person name="Dally N."/>
            <person name="Boughton B.A."/>
            <person name="Woo Y.H."/>
            <person name="Gao G."/>
            <person name="Schijlen E.G.W.M."/>
            <person name="Guo X."/>
            <person name="Momin A.A."/>
            <person name="Negrao S."/>
            <person name="Al-Babili S."/>
            <person name="Gehring C."/>
            <person name="Roessner U."/>
            <person name="Jung C."/>
            <person name="Murphy K."/>
            <person name="Arold S.T."/>
            <person name="Gojobori T."/>
            <person name="van der Linden C.G."/>
            <person name="van Loo E.N."/>
            <person name="Jellen E.N."/>
            <person name="Maughan P.J."/>
            <person name="Tester M."/>
        </authorList>
    </citation>
    <scope>NUCLEOTIDE SEQUENCE [LARGE SCALE GENOMIC DNA]</scope>
    <source>
        <strain evidence="5">cv. PI 614886</strain>
    </source>
</reference>
<dbReference type="Proteomes" id="UP000596660">
    <property type="component" value="Unplaced"/>
</dbReference>
<feature type="region of interest" description="Disordered" evidence="4">
    <location>
        <begin position="1"/>
        <end position="30"/>
    </location>
</feature>
<accession>A0A803M560</accession>
<evidence type="ECO:0000256" key="1">
    <source>
        <dbReference type="ARBA" id="ARBA00022614"/>
    </source>
</evidence>
<proteinExistence type="predicted"/>
<keyword evidence="1" id="KW-0433">Leucine-rich repeat</keyword>
<dbReference type="AlphaFoldDB" id="A0A803M560"/>